<sequence length="267" mass="29909">MRAGDALSVGPSYPRPPEATYFKLLDFKVGSAVTIADREFFIYGADPFTMSYVKDTLGIELQEPINIGVCEMPSQPSTSAKRRSRKEANPVSSKRDRKGGPLFVKATIADMICPDAFGREVYILFYPEEKYVSVFEPKVDGRLWDGLRGNDIKAGQMFTACDERRKGYLTFQDFQNALERFGYSISEQDALLMSRYFDTTGDGKVDYEEFCKGMLELQGVFLSKSQRLNETVHSVSLKVDVPWSIAATRTNQLTIVAAKTSTGSPFK</sequence>
<dbReference type="OrthoDB" id="329220at2759"/>
<evidence type="ECO:0000256" key="5">
    <source>
        <dbReference type="ARBA" id="ARBA00023273"/>
    </source>
</evidence>
<dbReference type="Gene3D" id="1.10.238.10">
    <property type="entry name" value="EF-hand"/>
    <property type="match status" value="1"/>
</dbReference>
<name>U6GSA6_EIMAC</name>
<organism evidence="9 10">
    <name type="scientific">Eimeria acervulina</name>
    <name type="common">Coccidian parasite</name>
    <dbReference type="NCBI Taxonomy" id="5801"/>
    <lineage>
        <taxon>Eukaryota</taxon>
        <taxon>Sar</taxon>
        <taxon>Alveolata</taxon>
        <taxon>Apicomplexa</taxon>
        <taxon>Conoidasida</taxon>
        <taxon>Coccidia</taxon>
        <taxon>Eucoccidiorida</taxon>
        <taxon>Eimeriorina</taxon>
        <taxon>Eimeriidae</taxon>
        <taxon>Eimeria</taxon>
    </lineage>
</organism>
<dbReference type="InterPro" id="IPR011992">
    <property type="entry name" value="EF-hand-dom_pair"/>
</dbReference>
<reference evidence="9" key="1">
    <citation type="submission" date="2013-10" db="EMBL/GenBank/DDBJ databases">
        <title>Genomic analysis of the causative agents of coccidiosis in chickens.</title>
        <authorList>
            <person name="Reid A.J."/>
            <person name="Blake D."/>
            <person name="Billington K."/>
            <person name="Browne H."/>
            <person name="Dunn M."/>
            <person name="Hung S."/>
            <person name="Kawahara F."/>
            <person name="Miranda-Saavedra D."/>
            <person name="Mourier T."/>
            <person name="Nagra H."/>
            <person name="Otto T.D."/>
            <person name="Rawlings N."/>
            <person name="Sanchez A."/>
            <person name="Sanders M."/>
            <person name="Subramaniam C."/>
            <person name="Tay Y."/>
            <person name="Dear P."/>
            <person name="Doerig C."/>
            <person name="Gruber A."/>
            <person name="Parkinson J."/>
            <person name="Shirley M."/>
            <person name="Wan K.L."/>
            <person name="Berriman M."/>
            <person name="Tomley F."/>
            <person name="Pain A."/>
        </authorList>
    </citation>
    <scope>NUCLEOTIDE SEQUENCE</scope>
    <source>
        <strain evidence="9">Houghton</strain>
    </source>
</reference>
<dbReference type="RefSeq" id="XP_013248130.1">
    <property type="nucleotide sequence ID" value="XM_013392676.1"/>
</dbReference>
<dbReference type="Pfam" id="PF13499">
    <property type="entry name" value="EF-hand_7"/>
    <property type="match status" value="1"/>
</dbReference>
<keyword evidence="4" id="KW-0206">Cytoskeleton</keyword>
<comment type="subcellular location">
    <subcellularLocation>
        <location evidence="1">Cell projection</location>
        <location evidence="1">Cilium</location>
    </subcellularLocation>
    <subcellularLocation>
        <location evidence="2">Cytoplasm</location>
        <location evidence="2">Cytoskeleton</location>
    </subcellularLocation>
</comment>
<dbReference type="SUPFAM" id="SSF47473">
    <property type="entry name" value="EF-hand"/>
    <property type="match status" value="1"/>
</dbReference>
<evidence type="ECO:0000256" key="4">
    <source>
        <dbReference type="ARBA" id="ARBA00023212"/>
    </source>
</evidence>
<dbReference type="GO" id="GO:0005856">
    <property type="term" value="C:cytoskeleton"/>
    <property type="evidence" value="ECO:0007669"/>
    <property type="project" value="UniProtKB-SubCell"/>
</dbReference>
<protein>
    <recommendedName>
        <fullName evidence="11">EF-hand domain-containing protein</fullName>
    </recommendedName>
</protein>
<dbReference type="AlphaFoldDB" id="U6GSA6"/>
<dbReference type="Gene3D" id="2.30.29.170">
    <property type="match status" value="1"/>
</dbReference>
<gene>
    <name evidence="9" type="ORF">EAH_00028170</name>
</gene>
<feature type="domain" description="DM10" evidence="8">
    <location>
        <begin position="1"/>
        <end position="57"/>
    </location>
</feature>
<keyword evidence="3" id="KW-0963">Cytoplasm</keyword>
<keyword evidence="10" id="KW-1185">Reference proteome</keyword>
<dbReference type="GeneID" id="25270887"/>
<evidence type="ECO:0000313" key="9">
    <source>
        <dbReference type="EMBL" id="CDI82467.1"/>
    </source>
</evidence>
<reference evidence="9" key="2">
    <citation type="submission" date="2013-10" db="EMBL/GenBank/DDBJ databases">
        <authorList>
            <person name="Aslett M."/>
        </authorList>
    </citation>
    <scope>NUCLEOTIDE SEQUENCE</scope>
    <source>
        <strain evidence="9">Houghton</strain>
    </source>
</reference>
<dbReference type="CDD" id="cd00051">
    <property type="entry name" value="EFh"/>
    <property type="match status" value="1"/>
</dbReference>
<evidence type="ECO:0000313" key="10">
    <source>
        <dbReference type="Proteomes" id="UP000018050"/>
    </source>
</evidence>
<evidence type="ECO:0000256" key="3">
    <source>
        <dbReference type="ARBA" id="ARBA00022490"/>
    </source>
</evidence>
<feature type="domain" description="EF-hand" evidence="7">
    <location>
        <begin position="149"/>
        <end position="184"/>
    </location>
</feature>
<dbReference type="PROSITE" id="PS51336">
    <property type="entry name" value="DM10"/>
    <property type="match status" value="1"/>
</dbReference>
<accession>U6GSA6</accession>
<evidence type="ECO:0000259" key="7">
    <source>
        <dbReference type="PROSITE" id="PS50222"/>
    </source>
</evidence>
<evidence type="ECO:0000256" key="2">
    <source>
        <dbReference type="ARBA" id="ARBA00004245"/>
    </source>
</evidence>
<evidence type="ECO:0000259" key="8">
    <source>
        <dbReference type="PROSITE" id="PS51336"/>
    </source>
</evidence>
<feature type="region of interest" description="Disordered" evidence="6">
    <location>
        <begin position="72"/>
        <end position="96"/>
    </location>
</feature>
<keyword evidence="5" id="KW-0966">Cell projection</keyword>
<dbReference type="GO" id="GO:0005509">
    <property type="term" value="F:calcium ion binding"/>
    <property type="evidence" value="ECO:0007669"/>
    <property type="project" value="InterPro"/>
</dbReference>
<dbReference type="GO" id="GO:0005929">
    <property type="term" value="C:cilium"/>
    <property type="evidence" value="ECO:0007669"/>
    <property type="project" value="UniProtKB-SubCell"/>
</dbReference>
<evidence type="ECO:0008006" key="11">
    <source>
        <dbReference type="Google" id="ProtNLM"/>
    </source>
</evidence>
<evidence type="ECO:0000256" key="6">
    <source>
        <dbReference type="SAM" id="MobiDB-lite"/>
    </source>
</evidence>
<dbReference type="Proteomes" id="UP000018050">
    <property type="component" value="Unassembled WGS sequence"/>
</dbReference>
<proteinExistence type="predicted"/>
<evidence type="ECO:0000256" key="1">
    <source>
        <dbReference type="ARBA" id="ARBA00004138"/>
    </source>
</evidence>
<feature type="domain" description="EF-hand" evidence="7">
    <location>
        <begin position="185"/>
        <end position="220"/>
    </location>
</feature>
<dbReference type="EMBL" id="HG672419">
    <property type="protein sequence ID" value="CDI82467.1"/>
    <property type="molecule type" value="Genomic_DNA"/>
</dbReference>
<dbReference type="VEuPathDB" id="ToxoDB:EAH_00028170"/>
<dbReference type="InterPro" id="IPR006602">
    <property type="entry name" value="DM10_dom"/>
</dbReference>
<dbReference type="PROSITE" id="PS50222">
    <property type="entry name" value="EF_HAND_2"/>
    <property type="match status" value="2"/>
</dbReference>
<dbReference type="InterPro" id="IPR002048">
    <property type="entry name" value="EF_hand_dom"/>
</dbReference>